<evidence type="ECO:0000313" key="3">
    <source>
        <dbReference type="Proteomes" id="UP001515500"/>
    </source>
</evidence>
<feature type="region of interest" description="Disordered" evidence="1">
    <location>
        <begin position="359"/>
        <end position="417"/>
    </location>
</feature>
<feature type="compositionally biased region" description="Basic and acidic residues" evidence="1">
    <location>
        <begin position="367"/>
        <end position="379"/>
    </location>
</feature>
<dbReference type="Gene3D" id="2.40.50.140">
    <property type="entry name" value="Nucleic acid-binding proteins"/>
    <property type="match status" value="2"/>
</dbReference>
<dbReference type="PANTHER" id="PTHR47165">
    <property type="entry name" value="OS03G0429900 PROTEIN"/>
    <property type="match status" value="1"/>
</dbReference>
<dbReference type="PANTHER" id="PTHR47165:SF4">
    <property type="entry name" value="OS03G0429900 PROTEIN"/>
    <property type="match status" value="1"/>
</dbReference>
<dbReference type="Pfam" id="PF08646">
    <property type="entry name" value="Rep_fac-A_C"/>
    <property type="match status" value="1"/>
</dbReference>
<dbReference type="Proteomes" id="UP001515500">
    <property type="component" value="Chromosome 8"/>
</dbReference>
<dbReference type="SUPFAM" id="SSF50249">
    <property type="entry name" value="Nucleic acid-binding proteins"/>
    <property type="match status" value="2"/>
</dbReference>
<accession>A0AB40BWI6</accession>
<reference evidence="4" key="1">
    <citation type="submission" date="2025-08" db="UniProtKB">
        <authorList>
            <consortium name="RefSeq"/>
        </authorList>
    </citation>
    <scope>IDENTIFICATION</scope>
</reference>
<evidence type="ECO:0000313" key="4">
    <source>
        <dbReference type="RefSeq" id="XP_039130936.1"/>
    </source>
</evidence>
<dbReference type="InterPro" id="IPR013955">
    <property type="entry name" value="Rep_factor-A_C"/>
</dbReference>
<sequence>MGVEYGGLGRGFYILTDSRDTTGSEGDLRGCPETPPSFVAPGTRASDRIERLETDVREIRTEIAELRALQSAQHTDLMARFEFLRDVLRPRSSGDELRITIWESCFPQLNDHDLLQMQSRPILIIAGTVVRTYQGTVYLASTSATQIYVNLDLPETKAIKEQGGLENQQVQLLSIQNQEATLQQKISYAEYATIDQLLKFDPTMIGVTMFKCDVWVEKIDISNGWFYNSCNVCNKRLAESGYNYSCYKHGPNTPRVVMRLPMIVRDETGEMEITAFDKHAESMTNIKLDLLLTTKNISKTKVPIEIHSIINKKFSLTVGLSQQTIKDDVLTYIIYDAKHIILHGESSKGKKPVQLAIEGPTEQSTSKIDEMSDKHKVSELLESSSKIEGPSDLSMEAPTTKKQRNTPKQEKKNHKNG</sequence>
<evidence type="ECO:0000259" key="2">
    <source>
        <dbReference type="Pfam" id="PF08646"/>
    </source>
</evidence>
<protein>
    <submittedName>
        <fullName evidence="4">Uncharacterized protein LOC120267350</fullName>
    </submittedName>
</protein>
<keyword evidence="3" id="KW-1185">Reference proteome</keyword>
<evidence type="ECO:0000256" key="1">
    <source>
        <dbReference type="SAM" id="MobiDB-lite"/>
    </source>
</evidence>
<dbReference type="GeneID" id="120267350"/>
<name>A0AB40BWI6_DIOCR</name>
<dbReference type="InterPro" id="IPR012340">
    <property type="entry name" value="NA-bd_OB-fold"/>
</dbReference>
<feature type="compositionally biased region" description="Basic residues" evidence="1">
    <location>
        <begin position="401"/>
        <end position="417"/>
    </location>
</feature>
<proteinExistence type="predicted"/>
<dbReference type="RefSeq" id="XP_039130936.1">
    <property type="nucleotide sequence ID" value="XM_039275002.1"/>
</dbReference>
<organism evidence="3 4">
    <name type="scientific">Dioscorea cayennensis subsp. rotundata</name>
    <name type="common">White Guinea yam</name>
    <name type="synonym">Dioscorea rotundata</name>
    <dbReference type="NCBI Taxonomy" id="55577"/>
    <lineage>
        <taxon>Eukaryota</taxon>
        <taxon>Viridiplantae</taxon>
        <taxon>Streptophyta</taxon>
        <taxon>Embryophyta</taxon>
        <taxon>Tracheophyta</taxon>
        <taxon>Spermatophyta</taxon>
        <taxon>Magnoliopsida</taxon>
        <taxon>Liliopsida</taxon>
        <taxon>Dioscoreales</taxon>
        <taxon>Dioscoreaceae</taxon>
        <taxon>Dioscorea</taxon>
    </lineage>
</organism>
<dbReference type="AlphaFoldDB" id="A0AB40BWI6"/>
<feature type="domain" description="Replication factor A C-terminal" evidence="2">
    <location>
        <begin position="210"/>
        <end position="328"/>
    </location>
</feature>
<gene>
    <name evidence="4" type="primary">LOC120267350</name>
</gene>